<dbReference type="EMBL" id="CP108090">
    <property type="protein sequence ID" value="WUQ16341.1"/>
    <property type="molecule type" value="Genomic_DNA"/>
</dbReference>
<sequence>MLGDADLPAEAPDTVARAPAHCGIRADAAGELAATLLGAPDPAGGPRWAATDAHPIPVCSAPYSPRRVPLVLGITPDQARALATALGATPAG</sequence>
<gene>
    <name evidence="1" type="ORF">OG517_35695</name>
</gene>
<dbReference type="Proteomes" id="UP001432039">
    <property type="component" value="Chromosome"/>
</dbReference>
<reference evidence="1" key="1">
    <citation type="submission" date="2022-10" db="EMBL/GenBank/DDBJ databases">
        <title>The complete genomes of actinobacterial strains from the NBC collection.</title>
        <authorList>
            <person name="Joergensen T.S."/>
            <person name="Alvarez Arevalo M."/>
            <person name="Sterndorff E.B."/>
            <person name="Faurdal D."/>
            <person name="Vuksanovic O."/>
            <person name="Mourched A.-S."/>
            <person name="Charusanti P."/>
            <person name="Shaw S."/>
            <person name="Blin K."/>
            <person name="Weber T."/>
        </authorList>
    </citation>
    <scope>NUCLEOTIDE SEQUENCE</scope>
    <source>
        <strain evidence="1">NBC_00248</strain>
    </source>
</reference>
<protein>
    <submittedName>
        <fullName evidence="1">Uncharacterized protein</fullName>
    </submittedName>
</protein>
<evidence type="ECO:0000313" key="1">
    <source>
        <dbReference type="EMBL" id="WUQ16341.1"/>
    </source>
</evidence>
<organism evidence="1 2">
    <name type="scientific">Streptomyces virginiae</name>
    <name type="common">Streptomyces cinnamonensis</name>
    <dbReference type="NCBI Taxonomy" id="1961"/>
    <lineage>
        <taxon>Bacteria</taxon>
        <taxon>Bacillati</taxon>
        <taxon>Actinomycetota</taxon>
        <taxon>Actinomycetes</taxon>
        <taxon>Kitasatosporales</taxon>
        <taxon>Streptomycetaceae</taxon>
        <taxon>Streptomyces</taxon>
    </lineage>
</organism>
<name>A0ABZ1TNK3_STRVG</name>
<evidence type="ECO:0000313" key="2">
    <source>
        <dbReference type="Proteomes" id="UP001432039"/>
    </source>
</evidence>
<dbReference type="RefSeq" id="WP_328964640.1">
    <property type="nucleotide sequence ID" value="NZ_CP108090.1"/>
</dbReference>
<keyword evidence="2" id="KW-1185">Reference proteome</keyword>
<accession>A0ABZ1TNK3</accession>
<proteinExistence type="predicted"/>